<name>A0AAD7IEN1_9AGAR</name>
<comment type="caution">
    <text evidence="2">The sequence shown here is derived from an EMBL/GenBank/DDBJ whole genome shotgun (WGS) entry which is preliminary data.</text>
</comment>
<keyword evidence="3" id="KW-1185">Reference proteome</keyword>
<evidence type="ECO:0008006" key="4">
    <source>
        <dbReference type="Google" id="ProtNLM"/>
    </source>
</evidence>
<gene>
    <name evidence="2" type="ORF">B0H16DRAFT_1423863</name>
</gene>
<dbReference type="AlphaFoldDB" id="A0AAD7IEN1"/>
<organism evidence="2 3">
    <name type="scientific">Mycena metata</name>
    <dbReference type="NCBI Taxonomy" id="1033252"/>
    <lineage>
        <taxon>Eukaryota</taxon>
        <taxon>Fungi</taxon>
        <taxon>Dikarya</taxon>
        <taxon>Basidiomycota</taxon>
        <taxon>Agaricomycotina</taxon>
        <taxon>Agaricomycetes</taxon>
        <taxon>Agaricomycetidae</taxon>
        <taxon>Agaricales</taxon>
        <taxon>Marasmiineae</taxon>
        <taxon>Mycenaceae</taxon>
        <taxon>Mycena</taxon>
    </lineage>
</organism>
<reference evidence="2" key="1">
    <citation type="submission" date="2023-03" db="EMBL/GenBank/DDBJ databases">
        <title>Massive genome expansion in bonnet fungi (Mycena s.s.) driven by repeated elements and novel gene families across ecological guilds.</title>
        <authorList>
            <consortium name="Lawrence Berkeley National Laboratory"/>
            <person name="Harder C.B."/>
            <person name="Miyauchi S."/>
            <person name="Viragh M."/>
            <person name="Kuo A."/>
            <person name="Thoen E."/>
            <person name="Andreopoulos B."/>
            <person name="Lu D."/>
            <person name="Skrede I."/>
            <person name="Drula E."/>
            <person name="Henrissat B."/>
            <person name="Morin E."/>
            <person name="Kohler A."/>
            <person name="Barry K."/>
            <person name="LaButti K."/>
            <person name="Morin E."/>
            <person name="Salamov A."/>
            <person name="Lipzen A."/>
            <person name="Mereny Z."/>
            <person name="Hegedus B."/>
            <person name="Baldrian P."/>
            <person name="Stursova M."/>
            <person name="Weitz H."/>
            <person name="Taylor A."/>
            <person name="Grigoriev I.V."/>
            <person name="Nagy L.G."/>
            <person name="Martin F."/>
            <person name="Kauserud H."/>
        </authorList>
    </citation>
    <scope>NUCLEOTIDE SEQUENCE</scope>
    <source>
        <strain evidence="2">CBHHK182m</strain>
    </source>
</reference>
<sequence length="538" mass="61084">MLRSLISRLHSTIMAILRLALPPIPSSRGSLRTRLAEINDEVDALQSKLRLLSAERRRVLQHLDAIVYPVLTLPPEITTEIFSHYVDNPHMGLARNPGSGPLVLASVCRSWRDLCLSLKFLWASLRIYLHHDRSWAWGIPNQSSSLRSYLQRAGNHVLDLQLFLPNSTSTRPDLTRNADPMMSTLCEHSSRWRSFSVWGNQWLPSIQVQGNLASLEKLAVQACSPDSRWITQFQEAPRLLEVELHGVTRQWISLPWIQLTHLTFASASVSNLFEVIHSTPNPEVLVVFMLRYDHWDPPQINDATLHHLHTLKLDHVDGVLHLHHRDDAVIFDHLTLPALKNIHLTTWSDDDILRFHRLSTRSSFSLQSIRLVEMTPKAATACLRSLSSVQEVEILPRLGSSNQALKLDVLIDLFRTDPEFVPSLRRLTLREWRTPVSPSLLAEIFAARWSQDESELATKKLVSFRLFFAPSVMSVDLLEELRDQLRPWSDAGLEIVIDPATNSSSVPFCSGTSIYDFSSAWNIELRAATDLHGKSNSS</sequence>
<dbReference type="Gene3D" id="1.20.1280.50">
    <property type="match status" value="1"/>
</dbReference>
<keyword evidence="1" id="KW-0175">Coiled coil</keyword>
<proteinExistence type="predicted"/>
<evidence type="ECO:0000313" key="2">
    <source>
        <dbReference type="EMBL" id="KAJ7741367.1"/>
    </source>
</evidence>
<feature type="coiled-coil region" evidence="1">
    <location>
        <begin position="28"/>
        <end position="55"/>
    </location>
</feature>
<evidence type="ECO:0000313" key="3">
    <source>
        <dbReference type="Proteomes" id="UP001215598"/>
    </source>
</evidence>
<dbReference type="Proteomes" id="UP001215598">
    <property type="component" value="Unassembled WGS sequence"/>
</dbReference>
<protein>
    <recommendedName>
        <fullName evidence="4">F-box domain-containing protein</fullName>
    </recommendedName>
</protein>
<evidence type="ECO:0000256" key="1">
    <source>
        <dbReference type="SAM" id="Coils"/>
    </source>
</evidence>
<dbReference type="EMBL" id="JARKIB010000099">
    <property type="protein sequence ID" value="KAJ7741367.1"/>
    <property type="molecule type" value="Genomic_DNA"/>
</dbReference>
<accession>A0AAD7IEN1</accession>